<comment type="caution">
    <text evidence="2">The sequence shown here is derived from an EMBL/GenBank/DDBJ whole genome shotgun (WGS) entry which is preliminary data.</text>
</comment>
<dbReference type="Proteomes" id="UP001203207">
    <property type="component" value="Unassembled WGS sequence"/>
</dbReference>
<feature type="transmembrane region" description="Helical" evidence="1">
    <location>
        <begin position="103"/>
        <end position="125"/>
    </location>
</feature>
<keyword evidence="3" id="KW-1185">Reference proteome</keyword>
<proteinExistence type="predicted"/>
<protein>
    <submittedName>
        <fullName evidence="2">Uncharacterized protein</fullName>
    </submittedName>
</protein>
<gene>
    <name evidence="2" type="ORF">AArcSt2_15050</name>
</gene>
<evidence type="ECO:0000313" key="3">
    <source>
        <dbReference type="Proteomes" id="UP001203207"/>
    </source>
</evidence>
<feature type="transmembrane region" description="Helical" evidence="1">
    <location>
        <begin position="22"/>
        <end position="42"/>
    </location>
</feature>
<keyword evidence="1" id="KW-0812">Transmembrane</keyword>
<dbReference type="RefSeq" id="WP_250585801.1">
    <property type="nucleotide sequence ID" value="NZ_JAKRVX010000009.1"/>
</dbReference>
<reference evidence="2" key="2">
    <citation type="submission" date="2022-02" db="EMBL/GenBank/DDBJ databases">
        <authorList>
            <person name="Elcheninov A.G."/>
            <person name="Sorokin D.Y."/>
            <person name="Kublanov I.V."/>
        </authorList>
    </citation>
    <scope>NUCLEOTIDE SEQUENCE</scope>
    <source>
        <strain evidence="2">AArc-St2</strain>
    </source>
</reference>
<keyword evidence="1" id="KW-1133">Transmembrane helix</keyword>
<organism evidence="2 3">
    <name type="scientific">Natronocalculus amylovorans</name>
    <dbReference type="NCBI Taxonomy" id="2917812"/>
    <lineage>
        <taxon>Archaea</taxon>
        <taxon>Methanobacteriati</taxon>
        <taxon>Methanobacteriota</taxon>
        <taxon>Stenosarchaea group</taxon>
        <taxon>Halobacteria</taxon>
        <taxon>Halobacteriales</taxon>
        <taxon>Haloferacaceae</taxon>
        <taxon>Natronocalculus</taxon>
    </lineage>
</organism>
<reference evidence="2" key="1">
    <citation type="journal article" date="2022" name="Syst. Appl. Microbiol.">
        <title>Natronocalculus amylovorans gen. nov., sp. nov., and Natranaeroarchaeum aerophilus sp. nov., dominant culturable amylolytic natronoarchaea from hypersaline soda lakes in southwestern Siberia.</title>
        <authorList>
            <person name="Sorokin D.Y."/>
            <person name="Elcheninov A.G."/>
            <person name="Khizhniak T.V."/>
            <person name="Koenen M."/>
            <person name="Bale N.J."/>
            <person name="Damste J.S.S."/>
            <person name="Kublanov I.V."/>
        </authorList>
    </citation>
    <scope>NUCLEOTIDE SEQUENCE</scope>
    <source>
        <strain evidence="2">AArc-St2</strain>
    </source>
</reference>
<sequence length="167" mass="18455">MTSADREPREPREMKEMSAVRGTVRGIIGGVVATALMTLYRFPLFRALPPTAEFWSTYVGSGEPEEYVLEGLVLHFLYGGIAGGLFGVVFSRIPFRSERNQRLGAIGLSLGYGLALSIFGTRIVFKRFLDETLEPDEGAVFHVGHAIYGLALGTWMSSRERTGEVYD</sequence>
<dbReference type="AlphaFoldDB" id="A0AAE3FZF3"/>
<name>A0AAE3FZF3_9EURY</name>
<accession>A0AAE3FZF3</accession>
<evidence type="ECO:0000313" key="2">
    <source>
        <dbReference type="EMBL" id="MCL9818258.1"/>
    </source>
</evidence>
<feature type="transmembrane region" description="Helical" evidence="1">
    <location>
        <begin position="72"/>
        <end position="91"/>
    </location>
</feature>
<dbReference type="EMBL" id="JAKRVX010000009">
    <property type="protein sequence ID" value="MCL9818258.1"/>
    <property type="molecule type" value="Genomic_DNA"/>
</dbReference>
<keyword evidence="1" id="KW-0472">Membrane</keyword>
<evidence type="ECO:0000256" key="1">
    <source>
        <dbReference type="SAM" id="Phobius"/>
    </source>
</evidence>